<dbReference type="Pfam" id="PF13720">
    <property type="entry name" value="Acetyltransf_11"/>
    <property type="match status" value="1"/>
</dbReference>
<dbReference type="PANTHER" id="PTHR43480">
    <property type="entry name" value="ACYL-[ACYL-CARRIER-PROTEIN]--UDP-N-ACETYLGLUCOSAMINE O-ACYLTRANSFERASE"/>
    <property type="match status" value="1"/>
</dbReference>
<dbReference type="GO" id="GO:0008780">
    <property type="term" value="F:acyl-[acyl-carrier-protein]-UDP-N-acetylglucosamine O-acyltransferase activity"/>
    <property type="evidence" value="ECO:0007669"/>
    <property type="project" value="InterPro"/>
</dbReference>
<dbReference type="InterPro" id="IPR001451">
    <property type="entry name" value="Hexapep"/>
</dbReference>
<evidence type="ECO:0000313" key="8">
    <source>
        <dbReference type="Proteomes" id="UP000291832"/>
    </source>
</evidence>
<protein>
    <submittedName>
        <fullName evidence="7">UDP-N-acetylglucosamine acyltransferase</fullName>
    </submittedName>
</protein>
<dbReference type="RefSeq" id="WP_130454806.1">
    <property type="nucleotide sequence ID" value="NZ_QYAG01000002.1"/>
</dbReference>
<keyword evidence="8" id="KW-1185">Reference proteome</keyword>
<evidence type="ECO:0000313" key="7">
    <source>
        <dbReference type="EMBL" id="RZT62946.1"/>
    </source>
</evidence>
<evidence type="ECO:0000259" key="6">
    <source>
        <dbReference type="Pfam" id="PF13720"/>
    </source>
</evidence>
<evidence type="ECO:0000256" key="1">
    <source>
        <dbReference type="ARBA" id="ARBA00022516"/>
    </source>
</evidence>
<evidence type="ECO:0000256" key="4">
    <source>
        <dbReference type="ARBA" id="ARBA00023098"/>
    </source>
</evidence>
<keyword evidence="5 7" id="KW-0012">Acyltransferase</keyword>
<feature type="domain" description="UDP N-acetylglucosamine O-acyltransferase C-terminal" evidence="6">
    <location>
        <begin position="164"/>
        <end position="203"/>
    </location>
</feature>
<dbReference type="GO" id="GO:0016020">
    <property type="term" value="C:membrane"/>
    <property type="evidence" value="ECO:0007669"/>
    <property type="project" value="GOC"/>
</dbReference>
<evidence type="ECO:0000256" key="3">
    <source>
        <dbReference type="ARBA" id="ARBA00022679"/>
    </source>
</evidence>
<dbReference type="PANTHER" id="PTHR43480:SF1">
    <property type="entry name" value="ACYL-[ACYL-CARRIER-PROTEIN]--UDP-N-ACETYLGLUCOSAMINE O-ACYLTRANSFERASE, MITOCHONDRIAL-RELATED"/>
    <property type="match status" value="1"/>
</dbReference>
<comment type="caution">
    <text evidence="7">The sequence shown here is derived from an EMBL/GenBank/DDBJ whole genome shotgun (WGS) entry which is preliminary data.</text>
</comment>
<dbReference type="InterPro" id="IPR029098">
    <property type="entry name" value="Acetyltransf_C"/>
</dbReference>
<keyword evidence="2" id="KW-0441">Lipid A biosynthesis</keyword>
<dbReference type="InterPro" id="IPR010137">
    <property type="entry name" value="Lipid_A_LpxA"/>
</dbReference>
<reference evidence="7 8" key="1">
    <citation type="journal article" date="2015" name="Stand. Genomic Sci.">
        <title>Genomic Encyclopedia of Bacterial and Archaeal Type Strains, Phase III: the genomes of soil and plant-associated and newly described type strains.</title>
        <authorList>
            <person name="Whitman W.B."/>
            <person name="Woyke T."/>
            <person name="Klenk H.P."/>
            <person name="Zhou Y."/>
            <person name="Lilburn T.G."/>
            <person name="Beck B.J."/>
            <person name="De Vos P."/>
            <person name="Vandamme P."/>
            <person name="Eisen J.A."/>
            <person name="Garrity G."/>
            <person name="Hugenholtz P."/>
            <person name="Kyrpides N.C."/>
        </authorList>
    </citation>
    <scope>NUCLEOTIDE SEQUENCE [LARGE SCALE GENOMIC DNA]</scope>
    <source>
        <strain evidence="7 8">RF6</strain>
    </source>
</reference>
<dbReference type="SUPFAM" id="SSF51161">
    <property type="entry name" value="Trimeric LpxA-like enzymes"/>
    <property type="match status" value="1"/>
</dbReference>
<keyword evidence="3 7" id="KW-0808">Transferase</keyword>
<dbReference type="InterPro" id="IPR011004">
    <property type="entry name" value="Trimer_LpxA-like_sf"/>
</dbReference>
<proteinExistence type="predicted"/>
<name>A0A4Q7TQC3_9MICO</name>
<keyword evidence="1" id="KW-0444">Lipid biosynthesis</keyword>
<dbReference type="Gene3D" id="2.160.10.10">
    <property type="entry name" value="Hexapeptide repeat proteins"/>
    <property type="match status" value="1"/>
</dbReference>
<evidence type="ECO:0000256" key="2">
    <source>
        <dbReference type="ARBA" id="ARBA00022556"/>
    </source>
</evidence>
<dbReference type="Proteomes" id="UP000291832">
    <property type="component" value="Unassembled WGS sequence"/>
</dbReference>
<sequence length="250" mass="25949">MSDQISPQAFIGDGVSLGANVSVGPGAVILGPCVIEDDAWIGPGAQIGAPPEMSSLRQNTAWTGDLDHAGVRIGAGAVIRESAVIHQGTYRETTVGPRSWVLTRAYLAHDVLLGADATVSAGVSVGGHCVIGDRVNIGMNAVVHQRRIVGAGAMVGMGTPVTRDVPPFAKVYGTPPRLTGVNAVGLERAGFSPTVALALLEHYAAGEMFVEDTEIPSELRPLGDIISEWRAHEGVRAVAPSVPLSHSKEK</sequence>
<organism evidence="7 8">
    <name type="scientific">Leucobacter luti</name>
    <dbReference type="NCBI Taxonomy" id="340320"/>
    <lineage>
        <taxon>Bacteria</taxon>
        <taxon>Bacillati</taxon>
        <taxon>Actinomycetota</taxon>
        <taxon>Actinomycetes</taxon>
        <taxon>Micrococcales</taxon>
        <taxon>Microbacteriaceae</taxon>
        <taxon>Leucobacter</taxon>
    </lineage>
</organism>
<accession>A0A4Q7TQC3</accession>
<keyword evidence="4" id="KW-0443">Lipid metabolism</keyword>
<dbReference type="OrthoDB" id="2643438at2"/>
<dbReference type="GO" id="GO:0009245">
    <property type="term" value="P:lipid A biosynthetic process"/>
    <property type="evidence" value="ECO:0007669"/>
    <property type="project" value="UniProtKB-KW"/>
</dbReference>
<gene>
    <name evidence="7" type="ORF">EV139_2655</name>
</gene>
<evidence type="ECO:0000256" key="5">
    <source>
        <dbReference type="ARBA" id="ARBA00023315"/>
    </source>
</evidence>
<dbReference type="EMBL" id="SHKI01000006">
    <property type="protein sequence ID" value="RZT62946.1"/>
    <property type="molecule type" value="Genomic_DNA"/>
</dbReference>
<dbReference type="Pfam" id="PF14602">
    <property type="entry name" value="Hexapep_2"/>
    <property type="match status" value="1"/>
</dbReference>
<dbReference type="AlphaFoldDB" id="A0A4Q7TQC3"/>